<dbReference type="InterPro" id="IPR013424">
    <property type="entry name" value="Ice-binding_C"/>
</dbReference>
<keyword evidence="1" id="KW-0732">Signal</keyword>
<dbReference type="Proteomes" id="UP000525432">
    <property type="component" value="Unassembled WGS sequence"/>
</dbReference>
<proteinExistence type="predicted"/>
<accession>A0A841UVQ0</accession>
<evidence type="ECO:0000313" key="3">
    <source>
        <dbReference type="Proteomes" id="UP000525432"/>
    </source>
</evidence>
<dbReference type="Gene3D" id="3.10.100.10">
    <property type="entry name" value="Mannose-Binding Protein A, subunit A"/>
    <property type="match status" value="1"/>
</dbReference>
<evidence type="ECO:0000256" key="1">
    <source>
        <dbReference type="SAM" id="SignalP"/>
    </source>
</evidence>
<name>A0A841UVQ0_MICAE</name>
<dbReference type="AlphaFoldDB" id="A0A841UVQ0"/>
<dbReference type="InterPro" id="IPR016186">
    <property type="entry name" value="C-type_lectin-like/link_sf"/>
</dbReference>
<dbReference type="EMBL" id="JACEGC010000004">
    <property type="protein sequence ID" value="MBC1194095.1"/>
    <property type="molecule type" value="Genomic_DNA"/>
</dbReference>
<evidence type="ECO:0000313" key="2">
    <source>
        <dbReference type="EMBL" id="MBC1194095.1"/>
    </source>
</evidence>
<protein>
    <submittedName>
        <fullName evidence="2">PEP-CTERM sorting domain-containing protein</fullName>
    </submittedName>
</protein>
<reference evidence="2 3" key="1">
    <citation type="submission" date="2020-07" db="EMBL/GenBank/DDBJ databases">
        <title>Genomes of two Microcystis aeruginosa (Cyanobacteria) strains from Florida (USA) with disparate toxicogenic potential.</title>
        <authorList>
            <person name="Lefler F.W."/>
            <person name="Barbosa M."/>
            <person name="Berthold D.E."/>
            <person name="Laughinghouse H.D. IV."/>
        </authorList>
    </citation>
    <scope>NUCLEOTIDE SEQUENCE [LARGE SCALE GENOMIC DNA]</scope>
    <source>
        <strain evidence="2 3">BLCCF158</strain>
    </source>
</reference>
<sequence length="263" mass="26978">MKIKQLCFVSGVALATLVTASAAQAALVVVPADLAPGAQYRLVFVTAGTRNATSTNIDDYNTFVTNEATGGTPAIDTALDTALNGAGFDLSTITWKAIGSTASVDARDNTGTNPTLSTGVPIYLIDGNRVANNNADLWDGSIQTAINRTPLDTVSTSLVWTGTTFFGLATSYALGGCFGGCDFGNGFVARGSSNVSFRIGGSWIFGFVDFYLDHLPLYGISPVLTVPTPAVTVPEPSSLLGFITLGGLMLGGAVRLTGGGSDT</sequence>
<gene>
    <name evidence="2" type="ORF">H0901_02005</name>
</gene>
<dbReference type="RefSeq" id="WP_185238393.1">
    <property type="nucleotide sequence ID" value="NZ_JACEGC010000004.1"/>
</dbReference>
<comment type="caution">
    <text evidence="2">The sequence shown here is derived from an EMBL/GenBank/DDBJ whole genome shotgun (WGS) entry which is preliminary data.</text>
</comment>
<organism evidence="2 3">
    <name type="scientific">Microcystis aeruginosa BLCC-F158</name>
    <dbReference type="NCBI Taxonomy" id="2755316"/>
    <lineage>
        <taxon>Bacteria</taxon>
        <taxon>Bacillati</taxon>
        <taxon>Cyanobacteriota</taxon>
        <taxon>Cyanophyceae</taxon>
        <taxon>Oscillatoriophycideae</taxon>
        <taxon>Chroococcales</taxon>
        <taxon>Microcystaceae</taxon>
        <taxon>Microcystis</taxon>
    </lineage>
</organism>
<feature type="chain" id="PRO_5032924155" evidence="1">
    <location>
        <begin position="26"/>
        <end position="263"/>
    </location>
</feature>
<feature type="signal peptide" evidence="1">
    <location>
        <begin position="1"/>
        <end position="25"/>
    </location>
</feature>
<dbReference type="NCBIfam" id="TIGR02595">
    <property type="entry name" value="PEP_CTERM"/>
    <property type="match status" value="1"/>
</dbReference>